<dbReference type="RefSeq" id="XP_014243855.1">
    <property type="nucleotide sequence ID" value="XM_014388369.2"/>
</dbReference>
<protein>
    <recommendedName>
        <fullName evidence="2">3'-5' exonuclease domain-containing protein</fullName>
    </recommendedName>
</protein>
<dbReference type="InterPro" id="IPR002562">
    <property type="entry name" value="3'-5'_exonuclease_dom"/>
</dbReference>
<sequence>MDLPKDDMYTDEESSSPSSSNSRYNDSEQTFMRNLKNVWNQCKKCSTVHSMILSYFDTVANPYEQALYLVRLSPDYNPSKTVSLANTIMEQFAFWIKHKDDNFDHLLTKPVKIEAFQVASRQRHKGLSGTVIDIYKLKVDKFMFLPKLKDMLHIHMYKEVADWATLLDLQDQFGIYEFLIPLLLQDKLTVVENFVKKSPDCYLPLVTFLDRALGESNIYKYITKIVDDLNIPHIKTSALAKFTQPKSLCKMVKRFATMHNIPPEMTPNMSVMNAIKTINFLIHKRYVDGNLGKEGFRELVIDMCGTNREIHSNLISRLMMAGDLKESAYWAKILNVPYEELPQNVKEAYDDTSSCDDVCIEENVSNLVLSDVNSQDEDLFHTLSLPMSSIIIVDTEPKFIHLIESAVDGATIVGLDTEWKPTLQNSTSGLSLMQLATHNKIYLIDVIAVGNYNHLWEEFSTIFLSNQNIIKIGFSLSADFSAMKQHLPIGNISISGSGFLDLATLWTRLVRDYNFQFPFSESDRCSSSCLSQLVAQCVGKPLNKIEQFSNWQIRPLRPSQINYAALDAFCLIEIYTVLNKVCDTCNIPFEDIVNQIMNESWKRNKGKKTKGSNHKKSKEKYYIVNENPVGVSWLRAVCDNTLYGLAKQLRRCGIDCNLVPSHTTFNQLVKIAKDEGRILLAPPALFTKVNSQMKQNTLFQICSKHSDNQLIEVLNLFNIVVQKEDLLSRCQACNGCDIFTLSADQIREYKETDHPAPSPCVGVPAGIEEEYEDDWLNGEGSYNGEDECYEMEDKRLKTSTGAPVNLEKVTDTILNTVTEYFICDNCGSCYWDGGYFDRVLGNNAVRTS</sequence>
<dbReference type="CTD" id="35385"/>
<proteinExistence type="predicted"/>
<evidence type="ECO:0000313" key="3">
    <source>
        <dbReference type="EnsemblMetazoa" id="XP_014243855.1"/>
    </source>
</evidence>
<dbReference type="OMA" id="CSNWANR"/>
<dbReference type="Pfam" id="PF01612">
    <property type="entry name" value="DNA_pol_A_exo1"/>
    <property type="match status" value="1"/>
</dbReference>
<dbReference type="Gene3D" id="3.30.420.10">
    <property type="entry name" value="Ribonuclease H-like superfamily/Ribonuclease H"/>
    <property type="match status" value="1"/>
</dbReference>
<dbReference type="GO" id="GO:0003676">
    <property type="term" value="F:nucleic acid binding"/>
    <property type="evidence" value="ECO:0007669"/>
    <property type="project" value="InterPro"/>
</dbReference>
<dbReference type="SMART" id="SM00474">
    <property type="entry name" value="35EXOc"/>
    <property type="match status" value="1"/>
</dbReference>
<dbReference type="SUPFAM" id="SSF53098">
    <property type="entry name" value="Ribonuclease H-like"/>
    <property type="match status" value="1"/>
</dbReference>
<feature type="domain" description="3'-5' exonuclease" evidence="2">
    <location>
        <begin position="390"/>
        <end position="583"/>
    </location>
</feature>
<accession>A0A8I6RIB8</accession>
<evidence type="ECO:0000313" key="4">
    <source>
        <dbReference type="Proteomes" id="UP000494040"/>
    </source>
</evidence>
<dbReference type="InterPro" id="IPR002782">
    <property type="entry name" value="Mut7-C_RNAse_dom"/>
</dbReference>
<dbReference type="GeneID" id="106663496"/>
<organism evidence="3 4">
    <name type="scientific">Cimex lectularius</name>
    <name type="common">Bed bug</name>
    <name type="synonym">Acanthia lectularia</name>
    <dbReference type="NCBI Taxonomy" id="79782"/>
    <lineage>
        <taxon>Eukaryota</taxon>
        <taxon>Metazoa</taxon>
        <taxon>Ecdysozoa</taxon>
        <taxon>Arthropoda</taxon>
        <taxon>Hexapoda</taxon>
        <taxon>Insecta</taxon>
        <taxon>Pterygota</taxon>
        <taxon>Neoptera</taxon>
        <taxon>Paraneoptera</taxon>
        <taxon>Hemiptera</taxon>
        <taxon>Heteroptera</taxon>
        <taxon>Panheteroptera</taxon>
        <taxon>Cimicomorpha</taxon>
        <taxon>Cimicidae</taxon>
        <taxon>Cimex</taxon>
    </lineage>
</organism>
<dbReference type="KEGG" id="clec:106663496"/>
<feature type="region of interest" description="Disordered" evidence="1">
    <location>
        <begin position="1"/>
        <end position="26"/>
    </location>
</feature>
<dbReference type="InterPro" id="IPR036397">
    <property type="entry name" value="RNaseH_sf"/>
</dbReference>
<keyword evidence="4" id="KW-1185">Reference proteome</keyword>
<dbReference type="Proteomes" id="UP000494040">
    <property type="component" value="Unassembled WGS sequence"/>
</dbReference>
<name>A0A8I6RIB8_CIMLE</name>
<dbReference type="GO" id="GO:0008408">
    <property type="term" value="F:3'-5' exonuclease activity"/>
    <property type="evidence" value="ECO:0007669"/>
    <property type="project" value="InterPro"/>
</dbReference>
<dbReference type="InterPro" id="IPR012337">
    <property type="entry name" value="RNaseH-like_sf"/>
</dbReference>
<dbReference type="PANTHER" id="PTHR47765:SF2">
    <property type="entry name" value="EXONUCLEASE MUT-7 HOMOLOG"/>
    <property type="match status" value="1"/>
</dbReference>
<dbReference type="EnsemblMetazoa" id="XM_014388369.2">
    <property type="protein sequence ID" value="XP_014243855.1"/>
    <property type="gene ID" value="LOC106663496"/>
</dbReference>
<evidence type="ECO:0000256" key="1">
    <source>
        <dbReference type="SAM" id="MobiDB-lite"/>
    </source>
</evidence>
<dbReference type="Pfam" id="PF01927">
    <property type="entry name" value="Mut7-C"/>
    <property type="match status" value="1"/>
</dbReference>
<dbReference type="AlphaFoldDB" id="A0A8I6RIB8"/>
<evidence type="ECO:0000259" key="2">
    <source>
        <dbReference type="SMART" id="SM00474"/>
    </source>
</evidence>
<dbReference type="PANTHER" id="PTHR47765">
    <property type="entry name" value="3'-5' EXONUCLEASE DOMAIN-CONTAINING PROTEIN"/>
    <property type="match status" value="1"/>
</dbReference>
<reference evidence="3" key="1">
    <citation type="submission" date="2022-01" db="UniProtKB">
        <authorList>
            <consortium name="EnsemblMetazoa"/>
        </authorList>
    </citation>
    <scope>IDENTIFICATION</scope>
</reference>
<dbReference type="OrthoDB" id="18193at2759"/>
<dbReference type="InterPro" id="IPR052408">
    <property type="entry name" value="Exonuclease_MUT-7-like"/>
</dbReference>
<dbReference type="GO" id="GO:0006139">
    <property type="term" value="P:nucleobase-containing compound metabolic process"/>
    <property type="evidence" value="ECO:0007669"/>
    <property type="project" value="InterPro"/>
</dbReference>